<sequence>MYYNGNYSPEGVDVSASLFSPDRIYTVDKNHHKISVSVIDFNKWFRESNISRCDVLKLDCEGAEYDIVYSIPDGYFSRIRYIVADVHKMSNENENIHALSAYLERKGYSVNTVNDEILYAKYTGRP</sequence>
<dbReference type="RefSeq" id="WP_345027608.1">
    <property type="nucleotide sequence ID" value="NZ_BAABEY010000015.1"/>
</dbReference>
<organism evidence="2 3">
    <name type="scientific">Ravibacter arvi</name>
    <dbReference type="NCBI Taxonomy" id="2051041"/>
    <lineage>
        <taxon>Bacteria</taxon>
        <taxon>Pseudomonadati</taxon>
        <taxon>Bacteroidota</taxon>
        <taxon>Cytophagia</taxon>
        <taxon>Cytophagales</taxon>
        <taxon>Spirosomataceae</taxon>
        <taxon>Ravibacter</taxon>
    </lineage>
</organism>
<evidence type="ECO:0000313" key="2">
    <source>
        <dbReference type="EMBL" id="GAA4436357.1"/>
    </source>
</evidence>
<dbReference type="InterPro" id="IPR029063">
    <property type="entry name" value="SAM-dependent_MTases_sf"/>
</dbReference>
<name>A0ABP8LWM3_9BACT</name>
<dbReference type="SUPFAM" id="SSF53335">
    <property type="entry name" value="S-adenosyl-L-methionine-dependent methyltransferases"/>
    <property type="match status" value="1"/>
</dbReference>
<proteinExistence type="predicted"/>
<dbReference type="InterPro" id="IPR006342">
    <property type="entry name" value="FkbM_mtfrase"/>
</dbReference>
<reference evidence="3" key="1">
    <citation type="journal article" date="2019" name="Int. J. Syst. Evol. Microbiol.">
        <title>The Global Catalogue of Microorganisms (GCM) 10K type strain sequencing project: providing services to taxonomists for standard genome sequencing and annotation.</title>
        <authorList>
            <consortium name="The Broad Institute Genomics Platform"/>
            <consortium name="The Broad Institute Genome Sequencing Center for Infectious Disease"/>
            <person name="Wu L."/>
            <person name="Ma J."/>
        </authorList>
    </citation>
    <scope>NUCLEOTIDE SEQUENCE [LARGE SCALE GENOMIC DNA]</scope>
    <source>
        <strain evidence="3">JCM 31920</strain>
    </source>
</reference>
<evidence type="ECO:0000259" key="1">
    <source>
        <dbReference type="Pfam" id="PF05050"/>
    </source>
</evidence>
<dbReference type="Proteomes" id="UP001501508">
    <property type="component" value="Unassembled WGS sequence"/>
</dbReference>
<evidence type="ECO:0000313" key="3">
    <source>
        <dbReference type="Proteomes" id="UP001501508"/>
    </source>
</evidence>
<dbReference type="Pfam" id="PF05050">
    <property type="entry name" value="Methyltransf_21"/>
    <property type="match status" value="1"/>
</dbReference>
<accession>A0ABP8LWM3</accession>
<comment type="caution">
    <text evidence="2">The sequence shown here is derived from an EMBL/GenBank/DDBJ whole genome shotgun (WGS) entry which is preliminary data.</text>
</comment>
<dbReference type="Gene3D" id="3.40.50.150">
    <property type="entry name" value="Vaccinia Virus protein VP39"/>
    <property type="match status" value="1"/>
</dbReference>
<gene>
    <name evidence="2" type="ORF">GCM10023091_14160</name>
</gene>
<protein>
    <recommendedName>
        <fullName evidence="1">Methyltransferase FkbM domain-containing protein</fullName>
    </recommendedName>
</protein>
<dbReference type="EMBL" id="BAABEY010000015">
    <property type="protein sequence ID" value="GAA4436357.1"/>
    <property type="molecule type" value="Genomic_DNA"/>
</dbReference>
<keyword evidence="3" id="KW-1185">Reference proteome</keyword>
<feature type="domain" description="Methyltransferase FkbM" evidence="1">
    <location>
        <begin position="14"/>
        <end position="109"/>
    </location>
</feature>